<protein>
    <recommendedName>
        <fullName evidence="1">DUF4470 domain-containing protein</fullName>
    </recommendedName>
</protein>
<dbReference type="AlphaFoldDB" id="A0AAD7XFD5"/>
<dbReference type="InterPro" id="IPR027974">
    <property type="entry name" value="DUF4470"/>
</dbReference>
<dbReference type="EMBL" id="JAPEVG010000021">
    <property type="protein sequence ID" value="KAJ8495723.1"/>
    <property type="molecule type" value="Genomic_DNA"/>
</dbReference>
<sequence length="1210" mass="135178">MALPLFWPGEHYFYPIGNTCAVSLTRDIPAEVQANILLLPCGDPRNVLFTVHCETPVSMARKLDFTCCDFDPGVLARNALLLTMIMDNIPQYVMWNVFFDMYLDDKSTSLLVEQCRKLVAVSGTMQDWLASPYGSVLRYATAYTLTQLRKVWTFYIDNAPPAGSQRARTLRRQIDEGRDIVNKRRGPGLVYSSARSSGPLLQYTMRLFPENFNHYWTTGTTCHDSKVLRTLSHANPTLLYSRLGEGFRVHYGTDPMAPVHLAPLFGNHLDTRPTASQMVLAAQAEFQGWCESFRDRATSTQGVLVVRFLLADALHAARAFDTWNKDTSSEKRRPSSIVVAPWSADLLELSIEEYTTYHAPTLFDVVDTSNLSDHVGFLNIFLATVPLLFRARPWSGVLYTECLLAKQSDPTTQLSSMLPADLTTIALTLGVCPIDSVSGFTTICNTHELLLTGITERKQFHQVLTWRRPHTGDPDTSSLCQRHPATEFEPAHIATALLEIYRRLFESEDPLRLLGTPPEGIEGTIAESAISTCSRETFVMLLRLLRAQVYASLEEERWSCVVELFFDKYYNTVGQLEAAYHQDLSAQLCRYQVHTFSIYHEELPALPGWLLKWTSVPALVRIYLAVPYNKFAVLRSAVEKIPTPVLQCLVRSSVIYENAFQSVNATFGTIIKTGTASKPSASIQAAEEGLNATRSSLIVSFVVPTWTLTRKGTPDPEGITVSLQVKPSLATTMAYMRTLGPHLSIFSAPLSNAQHVYIVPEEPLPMILRPELSKPSKQENVCPWSQTSVRSELNPAGNSAPYLTARLELEDVSLKKLFAERANPTVTQSSPCTMRVSLGQYTTLLSYPLPVSGDRQKTRLARKSSYIEVVVPVAMPYPDAWAMKINPFPVVREKNITFAWNMHRVPLDRLPVVDVGSAKHAKVTWVGPHVGSQLSQKERRMREEGTSDILGLVKDTIHAIIMNVTGLQTDLPRNLFALHDAATEQADTFLFISDLRYDIASHTVVCDGYVLTLCESLISAIHPPMSKLRDIVSVKVYGDELRAWKQLLPGLVERCRSTWVHGENCEYIAQGRIPLSLEINAGDPLCSCGRGKDVEGMRRVKAWKDLSPFVTRIALSPIFAVSYLEPVVDIQAFKSTRAAEARSPSSEANIRKKDVTWGDCARAARAMSQMLQGGRRFVQVLALQVGVLLLERMSARRLEGPQSHVPTSFW</sequence>
<reference evidence="2" key="1">
    <citation type="submission" date="2022-11" db="EMBL/GenBank/DDBJ databases">
        <title>Genome Sequence of Cubamyces cubensis.</title>
        <authorList>
            <person name="Buettner E."/>
        </authorList>
    </citation>
    <scope>NUCLEOTIDE SEQUENCE</scope>
    <source>
        <strain evidence="2">MPL-01</strain>
    </source>
</reference>
<evidence type="ECO:0000259" key="1">
    <source>
        <dbReference type="Pfam" id="PF14737"/>
    </source>
</evidence>
<gene>
    <name evidence="2" type="ORF">ONZ51_g1518</name>
</gene>
<dbReference type="Proteomes" id="UP001215151">
    <property type="component" value="Unassembled WGS sequence"/>
</dbReference>
<name>A0AAD7XFD5_9APHY</name>
<keyword evidence="3" id="KW-1185">Reference proteome</keyword>
<comment type="caution">
    <text evidence="2">The sequence shown here is derived from an EMBL/GenBank/DDBJ whole genome shotgun (WGS) entry which is preliminary data.</text>
</comment>
<accession>A0AAD7XFD5</accession>
<dbReference type="Pfam" id="PF14737">
    <property type="entry name" value="DUF4470"/>
    <property type="match status" value="1"/>
</dbReference>
<organism evidence="2 3">
    <name type="scientific">Trametes cubensis</name>
    <dbReference type="NCBI Taxonomy" id="1111947"/>
    <lineage>
        <taxon>Eukaryota</taxon>
        <taxon>Fungi</taxon>
        <taxon>Dikarya</taxon>
        <taxon>Basidiomycota</taxon>
        <taxon>Agaricomycotina</taxon>
        <taxon>Agaricomycetes</taxon>
        <taxon>Polyporales</taxon>
        <taxon>Polyporaceae</taxon>
        <taxon>Trametes</taxon>
    </lineage>
</organism>
<evidence type="ECO:0000313" key="2">
    <source>
        <dbReference type="EMBL" id="KAJ8495723.1"/>
    </source>
</evidence>
<feature type="domain" description="DUF4470" evidence="1">
    <location>
        <begin position="15"/>
        <end position="101"/>
    </location>
</feature>
<evidence type="ECO:0000313" key="3">
    <source>
        <dbReference type="Proteomes" id="UP001215151"/>
    </source>
</evidence>
<proteinExistence type="predicted"/>